<dbReference type="AlphaFoldDB" id="A0A941VXW3"/>
<name>A0A941VXW3_9BACT</name>
<accession>A0A941VXW3</accession>
<gene>
    <name evidence="1" type="ORF">MAG551_00078</name>
</gene>
<protein>
    <submittedName>
        <fullName evidence="1">Uncharacterized protein</fullName>
    </submittedName>
</protein>
<evidence type="ECO:0000313" key="1">
    <source>
        <dbReference type="EMBL" id="MBS1257043.1"/>
    </source>
</evidence>
<sequence length="44" mass="5226">MEIIRLHIIQVKHKKTVYKDCLWNDTKGYIVCKPDEIRQNIGKG</sequence>
<organism evidence="1 2">
    <name type="scientific">Candidatus Scalindua arabica</name>
    <dbReference type="NCBI Taxonomy" id="1127984"/>
    <lineage>
        <taxon>Bacteria</taxon>
        <taxon>Pseudomonadati</taxon>
        <taxon>Planctomycetota</taxon>
        <taxon>Candidatus Brocadiia</taxon>
        <taxon>Candidatus Brocadiales</taxon>
        <taxon>Candidatus Scalinduaceae</taxon>
        <taxon>Candidatus Scalindua</taxon>
    </lineage>
</organism>
<comment type="caution">
    <text evidence="1">The sequence shown here is derived from an EMBL/GenBank/DDBJ whole genome shotgun (WGS) entry which is preliminary data.</text>
</comment>
<dbReference type="EMBL" id="JAANXD010000003">
    <property type="protein sequence ID" value="MBS1257043.1"/>
    <property type="molecule type" value="Genomic_DNA"/>
</dbReference>
<dbReference type="Proteomes" id="UP000722750">
    <property type="component" value="Unassembled WGS sequence"/>
</dbReference>
<evidence type="ECO:0000313" key="2">
    <source>
        <dbReference type="Proteomes" id="UP000722750"/>
    </source>
</evidence>
<proteinExistence type="predicted"/>
<reference evidence="1" key="1">
    <citation type="journal article" date="2021" name="ISME J.">
        <title>Fine-scale metabolic discontinuity in a stratified prokaryote microbiome of a Red Sea deep halocline.</title>
        <authorList>
            <person name="Michoud G."/>
            <person name="Ngugi D.K."/>
            <person name="Barozzi A."/>
            <person name="Merlino G."/>
            <person name="Calleja M.L."/>
            <person name="Delgado-Huertas A."/>
            <person name="Moran X.A.G."/>
            <person name="Daffonchio D."/>
        </authorList>
    </citation>
    <scope>NUCLEOTIDE SEQUENCE</scope>
    <source>
        <strain evidence="1">SuakinDeep_MAG55_1</strain>
    </source>
</reference>